<gene>
    <name evidence="5" type="primary">Atl2-005</name>
</gene>
<feature type="domain" description="GB1/RHD3-type G" evidence="4">
    <location>
        <begin position="44"/>
        <end position="298"/>
    </location>
</feature>
<protein>
    <submittedName>
        <fullName evidence="5">Atlastin-2</fullName>
    </submittedName>
</protein>
<dbReference type="Gene3D" id="3.40.50.300">
    <property type="entry name" value="P-loop containing nucleotide triphosphate hydrolases"/>
    <property type="match status" value="1"/>
</dbReference>
<evidence type="ECO:0000256" key="3">
    <source>
        <dbReference type="PROSITE-ProRule" id="PRU01052"/>
    </source>
</evidence>
<dbReference type="InterPro" id="IPR030386">
    <property type="entry name" value="G_GB1_RHD3_dom"/>
</dbReference>
<reference evidence="5" key="1">
    <citation type="submission" date="2020-04" db="EMBL/GenBank/DDBJ databases">
        <authorList>
            <person name="Neveu A P."/>
        </authorList>
    </citation>
    <scope>NUCLEOTIDE SEQUENCE</scope>
    <source>
        <tissue evidence="5">Whole embryo</tissue>
    </source>
</reference>
<evidence type="ECO:0000259" key="4">
    <source>
        <dbReference type="PROSITE" id="PS51715"/>
    </source>
</evidence>
<keyword evidence="1" id="KW-0547">Nucleotide-binding</keyword>
<sequence length="966" mass="112461">MLATTVDILHQLDGENGEAILISPSDEKVVTKNKLLQLFQDVRKMPVAIYSIVGAYRKGKSFIMNLFLKYLEGVAKGKTNNDWKETNNTNLGGFSWRGGMEPNTKGVLIYSKHFVIKNATGQKVAVFLMDTQGLFDSETSVTECSCIFALSTLISSVQIYNLSQQIQEDNLQYLQLFTDYGQALQKRGTKHKNRYSFQNLLFLIRDWPHKTTSYGWEGGERMLNKVLEVGPHTDGGLKSIRKYIKASFENVSCFLMPHPGKKIAQREDGNHMYVDEDMKPEFKLYLNALAEDLFSPQKLSWKKIGEKPANGQNMIDFISATLPLFDPTTVPTIGTLLESAADLTAKKVLADCDELCKQEWQKLSNSTNFFGEEEIQTKSMEIENKLLEHFNSHMLLGDQALKAENEQTMLEKHRMRTSVFKQGNTEKISKHKEQYKRDVEAAVKWYRDELEQQMNRKTDVDRFDGKILEKLGDAIELKILKQFDHTHHDSMKIKYQNRLKEKVGHCFRDLSSRIDLEKKNAKDSMKKLTHECFRVFKDFVQQTEAEKAKKDKLTEIYNQAKQNAFKKFDEESKQYSSAFTETYHKKLEQQISELQNTEQALWNAQKEKARIRFFQNINDAQLAYKKKKDKEEMRSKNGYLNPKELDQLHKKCQAEAEKCLQEKFPEWKEEKDFSSSLDEFYETQYEMLKHNNEAIKNKIILAFKASAVTCVKEYNYQMAQKILAQINESEHTKKHQAALDQALDKFEKSHNGRNLESEKKKHRKELCETIEKEHQRNVETLAKQKETSMEIVADLRGNCLQTYMQHMTARLANPVNDERFIQVHDYSSEQALLQYDKATYIKDEKMKNEMRSKLIELIEEHQSKMLESNKNKQITEQCVDDELLDERIQKKKKKALAGFNASINEIAQSLVEPFQSQLERDLQKFAMQIKIDNRKKQKQMQMFADNCVLEIYQDMQKKCSEVGIAC</sequence>
<evidence type="ECO:0000256" key="1">
    <source>
        <dbReference type="ARBA" id="ARBA00022741"/>
    </source>
</evidence>
<dbReference type="SUPFAM" id="SSF52540">
    <property type="entry name" value="P-loop containing nucleoside triphosphate hydrolases"/>
    <property type="match status" value="1"/>
</dbReference>
<accession>A0A6F9D7B1</accession>
<dbReference type="CDD" id="cd01851">
    <property type="entry name" value="GBP"/>
    <property type="match status" value="1"/>
</dbReference>
<evidence type="ECO:0000256" key="2">
    <source>
        <dbReference type="ARBA" id="ARBA00023134"/>
    </source>
</evidence>
<dbReference type="AlphaFoldDB" id="A0A6F9D7B1"/>
<dbReference type="PANTHER" id="PTHR10751">
    <property type="entry name" value="GUANYLATE BINDING PROTEIN"/>
    <property type="match status" value="1"/>
</dbReference>
<dbReference type="Pfam" id="PF02263">
    <property type="entry name" value="GBP"/>
    <property type="match status" value="1"/>
</dbReference>
<evidence type="ECO:0000313" key="5">
    <source>
        <dbReference type="EMBL" id="CAB3224314.1"/>
    </source>
</evidence>
<dbReference type="PROSITE" id="PS51715">
    <property type="entry name" value="G_GB1_RHD3"/>
    <property type="match status" value="1"/>
</dbReference>
<dbReference type="InterPro" id="IPR015894">
    <property type="entry name" value="Guanylate-bd_N"/>
</dbReference>
<proteinExistence type="evidence at transcript level"/>
<dbReference type="EMBL" id="LR783157">
    <property type="protein sequence ID" value="CAB3224314.1"/>
    <property type="molecule type" value="mRNA"/>
</dbReference>
<dbReference type="InterPro" id="IPR027417">
    <property type="entry name" value="P-loop_NTPase"/>
</dbReference>
<keyword evidence="2" id="KW-0342">GTP-binding</keyword>
<name>A0A6F9D7B1_9ASCI</name>
<dbReference type="GO" id="GO:0005525">
    <property type="term" value="F:GTP binding"/>
    <property type="evidence" value="ECO:0007669"/>
    <property type="project" value="UniProtKB-KW"/>
</dbReference>
<dbReference type="GO" id="GO:0003924">
    <property type="term" value="F:GTPase activity"/>
    <property type="evidence" value="ECO:0007669"/>
    <property type="project" value="InterPro"/>
</dbReference>
<comment type="similarity">
    <text evidence="3">Belongs to the TRAFAC class dynamin-like GTPase superfamily. GB1/RHD3 GTPase family.</text>
</comment>
<organism evidence="5">
    <name type="scientific">Phallusia mammillata</name>
    <dbReference type="NCBI Taxonomy" id="59560"/>
    <lineage>
        <taxon>Eukaryota</taxon>
        <taxon>Metazoa</taxon>
        <taxon>Chordata</taxon>
        <taxon>Tunicata</taxon>
        <taxon>Ascidiacea</taxon>
        <taxon>Phlebobranchia</taxon>
        <taxon>Ascidiidae</taxon>
        <taxon>Phallusia</taxon>
    </lineage>
</organism>